<accession>A0ABV2H1P1</accession>
<gene>
    <name evidence="1" type="ORF">ABID21_000550</name>
</gene>
<comment type="caution">
    <text evidence="1">The sequence shown here is derived from an EMBL/GenBank/DDBJ whole genome shotgun (WGS) entry which is preliminary data.</text>
</comment>
<organism evidence="1 2">
    <name type="scientific">Pseudorhizobium tarimense</name>
    <dbReference type="NCBI Taxonomy" id="1079109"/>
    <lineage>
        <taxon>Bacteria</taxon>
        <taxon>Pseudomonadati</taxon>
        <taxon>Pseudomonadota</taxon>
        <taxon>Alphaproteobacteria</taxon>
        <taxon>Hyphomicrobiales</taxon>
        <taxon>Rhizobiaceae</taxon>
        <taxon>Rhizobium/Agrobacterium group</taxon>
        <taxon>Pseudorhizobium</taxon>
    </lineage>
</organism>
<proteinExistence type="predicted"/>
<dbReference type="EMBL" id="JBEPLJ010000002">
    <property type="protein sequence ID" value="MET3584455.1"/>
    <property type="molecule type" value="Genomic_DNA"/>
</dbReference>
<sequence length="104" mass="11578">MQQFTCLGRSVVFDQAQRLQVLRMSDISIIANTVSDLATPGMTPKELLRAVRKHHPRASKKQVTRAAFYALIISAEQGSQHAKDIHGVAIRTRNSPEPEASERI</sequence>
<keyword evidence="2" id="KW-1185">Reference proteome</keyword>
<protein>
    <recommendedName>
        <fullName evidence="3">Transposase</fullName>
    </recommendedName>
</protein>
<evidence type="ECO:0000313" key="1">
    <source>
        <dbReference type="EMBL" id="MET3584455.1"/>
    </source>
</evidence>
<reference evidence="1 2" key="1">
    <citation type="submission" date="2024-06" db="EMBL/GenBank/DDBJ databases">
        <title>Genomic Encyclopedia of Type Strains, Phase IV (KMG-IV): sequencing the most valuable type-strain genomes for metagenomic binning, comparative biology and taxonomic classification.</title>
        <authorList>
            <person name="Goeker M."/>
        </authorList>
    </citation>
    <scope>NUCLEOTIDE SEQUENCE [LARGE SCALE GENOMIC DNA]</scope>
    <source>
        <strain evidence="1 2">DSM 105042</strain>
    </source>
</reference>
<name>A0ABV2H1P1_9HYPH</name>
<evidence type="ECO:0008006" key="3">
    <source>
        <dbReference type="Google" id="ProtNLM"/>
    </source>
</evidence>
<dbReference type="RefSeq" id="WP_247242652.1">
    <property type="nucleotide sequence ID" value="NZ_JALJRA010000002.1"/>
</dbReference>
<dbReference type="Proteomes" id="UP001549031">
    <property type="component" value="Unassembled WGS sequence"/>
</dbReference>
<evidence type="ECO:0000313" key="2">
    <source>
        <dbReference type="Proteomes" id="UP001549031"/>
    </source>
</evidence>